<feature type="domain" description="PPIase FKBP-type" evidence="8">
    <location>
        <begin position="65"/>
        <end position="152"/>
    </location>
</feature>
<sequence>MSVTAVPLRPISRRALVFLWIGILVAIGGGVALAFTGSTKPGIATASGLRYEVIEPGSGPKPTDTDVALVNYRGTLEDGTEFDANNQMPLPVAAMVPGFSEGLKLMSKGAKYKFWIPPELGYGAEDKRNPDGSIAIPGNSTLVFEVELIDFLPEAVIRQMQMQQMQQQMGMPPGGPGGPPPGAEPPAP</sequence>
<dbReference type="GO" id="GO:0003755">
    <property type="term" value="F:peptidyl-prolyl cis-trans isomerase activity"/>
    <property type="evidence" value="ECO:0007669"/>
    <property type="project" value="UniProtKB-UniRule"/>
</dbReference>
<dbReference type="Proteomes" id="UP000266693">
    <property type="component" value="Unassembled WGS sequence"/>
</dbReference>
<evidence type="ECO:0000256" key="5">
    <source>
        <dbReference type="PROSITE-ProRule" id="PRU00277"/>
    </source>
</evidence>
<evidence type="ECO:0000256" key="4">
    <source>
        <dbReference type="ARBA" id="ARBA00023235"/>
    </source>
</evidence>
<gene>
    <name evidence="9" type="ORF">D1610_16555</name>
</gene>
<dbReference type="EMBL" id="QWLV01000011">
    <property type="protein sequence ID" value="RHW16309.1"/>
    <property type="molecule type" value="Genomic_DNA"/>
</dbReference>
<dbReference type="EC" id="5.2.1.8" evidence="6"/>
<comment type="similarity">
    <text evidence="2 6">Belongs to the FKBP-type PPIase family.</text>
</comment>
<evidence type="ECO:0000256" key="6">
    <source>
        <dbReference type="RuleBase" id="RU003915"/>
    </source>
</evidence>
<dbReference type="AlphaFoldDB" id="A0A396RJX5"/>
<dbReference type="RefSeq" id="WP_118865314.1">
    <property type="nucleotide sequence ID" value="NZ_QWLV01000011.1"/>
</dbReference>
<protein>
    <recommendedName>
        <fullName evidence="6">Peptidyl-prolyl cis-trans isomerase</fullName>
        <ecNumber evidence="6">5.2.1.8</ecNumber>
    </recommendedName>
</protein>
<keyword evidence="3 5" id="KW-0697">Rotamase</keyword>
<dbReference type="InterPro" id="IPR001179">
    <property type="entry name" value="PPIase_FKBP_dom"/>
</dbReference>
<keyword evidence="4 5" id="KW-0413">Isomerase</keyword>
<evidence type="ECO:0000256" key="2">
    <source>
        <dbReference type="ARBA" id="ARBA00006577"/>
    </source>
</evidence>
<evidence type="ECO:0000259" key="8">
    <source>
        <dbReference type="PROSITE" id="PS50059"/>
    </source>
</evidence>
<dbReference type="Gene3D" id="3.10.50.40">
    <property type="match status" value="1"/>
</dbReference>
<reference evidence="9 10" key="1">
    <citation type="submission" date="2018-08" db="EMBL/GenBank/DDBJ databases">
        <title>The multiple taxonomic identification of Sphingomonas gilva.</title>
        <authorList>
            <person name="Zhu D."/>
            <person name="Zheng S."/>
        </authorList>
    </citation>
    <scope>NUCLEOTIDE SEQUENCE [LARGE SCALE GENOMIC DNA]</scope>
    <source>
        <strain evidence="9 10">ZDH117</strain>
    </source>
</reference>
<evidence type="ECO:0000256" key="7">
    <source>
        <dbReference type="SAM" id="MobiDB-lite"/>
    </source>
</evidence>
<feature type="region of interest" description="Disordered" evidence="7">
    <location>
        <begin position="165"/>
        <end position="188"/>
    </location>
</feature>
<evidence type="ECO:0000256" key="1">
    <source>
        <dbReference type="ARBA" id="ARBA00000971"/>
    </source>
</evidence>
<evidence type="ECO:0000313" key="9">
    <source>
        <dbReference type="EMBL" id="RHW16309.1"/>
    </source>
</evidence>
<organism evidence="9 10">
    <name type="scientific">Sphingomonas gilva</name>
    <dbReference type="NCBI Taxonomy" id="2305907"/>
    <lineage>
        <taxon>Bacteria</taxon>
        <taxon>Pseudomonadati</taxon>
        <taxon>Pseudomonadota</taxon>
        <taxon>Alphaproteobacteria</taxon>
        <taxon>Sphingomonadales</taxon>
        <taxon>Sphingomonadaceae</taxon>
        <taxon>Sphingomonas</taxon>
    </lineage>
</organism>
<accession>A0A396RJX5</accession>
<dbReference type="Pfam" id="PF00254">
    <property type="entry name" value="FKBP_C"/>
    <property type="match status" value="1"/>
</dbReference>
<dbReference type="PANTHER" id="PTHR43811">
    <property type="entry name" value="FKBP-TYPE PEPTIDYL-PROLYL CIS-TRANS ISOMERASE FKPA"/>
    <property type="match status" value="1"/>
</dbReference>
<evidence type="ECO:0000256" key="3">
    <source>
        <dbReference type="ARBA" id="ARBA00023110"/>
    </source>
</evidence>
<name>A0A396RJX5_9SPHN</name>
<comment type="caution">
    <text evidence="9">The sequence shown here is derived from an EMBL/GenBank/DDBJ whole genome shotgun (WGS) entry which is preliminary data.</text>
</comment>
<proteinExistence type="inferred from homology"/>
<dbReference type="InterPro" id="IPR046357">
    <property type="entry name" value="PPIase_dom_sf"/>
</dbReference>
<dbReference type="PROSITE" id="PS50059">
    <property type="entry name" value="FKBP_PPIASE"/>
    <property type="match status" value="1"/>
</dbReference>
<dbReference type="OrthoDB" id="9812109at2"/>
<dbReference type="SUPFAM" id="SSF54534">
    <property type="entry name" value="FKBP-like"/>
    <property type="match status" value="1"/>
</dbReference>
<feature type="compositionally biased region" description="Pro residues" evidence="7">
    <location>
        <begin position="173"/>
        <end position="188"/>
    </location>
</feature>
<keyword evidence="10" id="KW-1185">Reference proteome</keyword>
<comment type="catalytic activity">
    <reaction evidence="1 5 6">
        <text>[protein]-peptidylproline (omega=180) = [protein]-peptidylproline (omega=0)</text>
        <dbReference type="Rhea" id="RHEA:16237"/>
        <dbReference type="Rhea" id="RHEA-COMP:10747"/>
        <dbReference type="Rhea" id="RHEA-COMP:10748"/>
        <dbReference type="ChEBI" id="CHEBI:83833"/>
        <dbReference type="ChEBI" id="CHEBI:83834"/>
        <dbReference type="EC" id="5.2.1.8"/>
    </reaction>
</comment>
<dbReference type="PANTHER" id="PTHR43811:SF19">
    <property type="entry name" value="39 KDA FK506-BINDING NUCLEAR PROTEIN"/>
    <property type="match status" value="1"/>
</dbReference>
<evidence type="ECO:0000313" key="10">
    <source>
        <dbReference type="Proteomes" id="UP000266693"/>
    </source>
</evidence>